<organism evidence="2 3">
    <name type="scientific">Liparis tanakae</name>
    <name type="common">Tanaka's snailfish</name>
    <dbReference type="NCBI Taxonomy" id="230148"/>
    <lineage>
        <taxon>Eukaryota</taxon>
        <taxon>Metazoa</taxon>
        <taxon>Chordata</taxon>
        <taxon>Craniata</taxon>
        <taxon>Vertebrata</taxon>
        <taxon>Euteleostomi</taxon>
        <taxon>Actinopterygii</taxon>
        <taxon>Neopterygii</taxon>
        <taxon>Teleostei</taxon>
        <taxon>Neoteleostei</taxon>
        <taxon>Acanthomorphata</taxon>
        <taxon>Eupercaria</taxon>
        <taxon>Perciformes</taxon>
        <taxon>Cottioidei</taxon>
        <taxon>Cottales</taxon>
        <taxon>Liparidae</taxon>
        <taxon>Liparis</taxon>
    </lineage>
</organism>
<dbReference type="Proteomes" id="UP000314294">
    <property type="component" value="Unassembled WGS sequence"/>
</dbReference>
<comment type="caution">
    <text evidence="2">The sequence shown here is derived from an EMBL/GenBank/DDBJ whole genome shotgun (WGS) entry which is preliminary data.</text>
</comment>
<name>A0A4Z2GET1_9TELE</name>
<accession>A0A4Z2GET1</accession>
<sequence length="77" mass="8469">MCGTALLKCFHCSALKFCSWAAYSFLLSSAIVSADRLTGEMTTSLRCGSFSSMGEEKEEDVFRPADCIWELKPACTQ</sequence>
<dbReference type="EMBL" id="SRLO01000562">
    <property type="protein sequence ID" value="TNN52017.1"/>
    <property type="molecule type" value="Genomic_DNA"/>
</dbReference>
<proteinExistence type="predicted"/>
<protein>
    <recommendedName>
        <fullName evidence="4">Secreted protein</fullName>
    </recommendedName>
</protein>
<evidence type="ECO:0000313" key="3">
    <source>
        <dbReference type="Proteomes" id="UP000314294"/>
    </source>
</evidence>
<keyword evidence="3" id="KW-1185">Reference proteome</keyword>
<feature type="signal peptide" evidence="1">
    <location>
        <begin position="1"/>
        <end position="34"/>
    </location>
</feature>
<reference evidence="2 3" key="1">
    <citation type="submission" date="2019-03" db="EMBL/GenBank/DDBJ databases">
        <title>First draft genome of Liparis tanakae, snailfish: a comprehensive survey of snailfish specific genes.</title>
        <authorList>
            <person name="Kim W."/>
            <person name="Song I."/>
            <person name="Jeong J.-H."/>
            <person name="Kim D."/>
            <person name="Kim S."/>
            <person name="Ryu S."/>
            <person name="Song J.Y."/>
            <person name="Lee S.K."/>
        </authorList>
    </citation>
    <scope>NUCLEOTIDE SEQUENCE [LARGE SCALE GENOMIC DNA]</scope>
    <source>
        <tissue evidence="2">Muscle</tissue>
    </source>
</reference>
<keyword evidence="1" id="KW-0732">Signal</keyword>
<evidence type="ECO:0008006" key="4">
    <source>
        <dbReference type="Google" id="ProtNLM"/>
    </source>
</evidence>
<gene>
    <name evidence="2" type="ORF">EYF80_037781</name>
</gene>
<dbReference type="AlphaFoldDB" id="A0A4Z2GET1"/>
<feature type="chain" id="PRO_5021478052" description="Secreted protein" evidence="1">
    <location>
        <begin position="35"/>
        <end position="77"/>
    </location>
</feature>
<evidence type="ECO:0000256" key="1">
    <source>
        <dbReference type="SAM" id="SignalP"/>
    </source>
</evidence>
<evidence type="ECO:0000313" key="2">
    <source>
        <dbReference type="EMBL" id="TNN52017.1"/>
    </source>
</evidence>